<evidence type="ECO:0000256" key="1">
    <source>
        <dbReference type="ARBA" id="ARBA00004123"/>
    </source>
</evidence>
<feature type="domain" description="C2H2-type" evidence="8">
    <location>
        <begin position="12"/>
        <end position="40"/>
    </location>
</feature>
<evidence type="ECO:0000256" key="5">
    <source>
        <dbReference type="ARBA" id="ARBA00022833"/>
    </source>
</evidence>
<dbReference type="GO" id="GO:0005634">
    <property type="term" value="C:nucleus"/>
    <property type="evidence" value="ECO:0007669"/>
    <property type="project" value="UniProtKB-SubCell"/>
</dbReference>
<dbReference type="FunFam" id="3.30.160.60:FF:000446">
    <property type="entry name" value="Zinc finger protein"/>
    <property type="match status" value="1"/>
</dbReference>
<evidence type="ECO:0000256" key="3">
    <source>
        <dbReference type="ARBA" id="ARBA00022737"/>
    </source>
</evidence>
<evidence type="ECO:0000256" key="6">
    <source>
        <dbReference type="ARBA" id="ARBA00023242"/>
    </source>
</evidence>
<dbReference type="PROSITE" id="PS00028">
    <property type="entry name" value="ZINC_FINGER_C2H2_1"/>
    <property type="match status" value="4"/>
</dbReference>
<feature type="domain" description="C2H2-type" evidence="8">
    <location>
        <begin position="41"/>
        <end position="72"/>
    </location>
</feature>
<dbReference type="EMBL" id="LNIX01000004">
    <property type="protein sequence ID" value="OXA56370.1"/>
    <property type="molecule type" value="Genomic_DNA"/>
</dbReference>
<organism evidence="9 10">
    <name type="scientific">Folsomia candida</name>
    <name type="common">Springtail</name>
    <dbReference type="NCBI Taxonomy" id="158441"/>
    <lineage>
        <taxon>Eukaryota</taxon>
        <taxon>Metazoa</taxon>
        <taxon>Ecdysozoa</taxon>
        <taxon>Arthropoda</taxon>
        <taxon>Hexapoda</taxon>
        <taxon>Collembola</taxon>
        <taxon>Entomobryomorpha</taxon>
        <taxon>Isotomoidea</taxon>
        <taxon>Isotomidae</taxon>
        <taxon>Proisotominae</taxon>
        <taxon>Folsomia</taxon>
    </lineage>
</organism>
<comment type="caution">
    <text evidence="9">The sequence shown here is derived from an EMBL/GenBank/DDBJ whole genome shotgun (WGS) entry which is preliminary data.</text>
</comment>
<dbReference type="GO" id="GO:0008270">
    <property type="term" value="F:zinc ion binding"/>
    <property type="evidence" value="ECO:0007669"/>
    <property type="project" value="UniProtKB-KW"/>
</dbReference>
<dbReference type="PANTHER" id="PTHR24394:SF29">
    <property type="entry name" value="MYONEURIN"/>
    <property type="match status" value="1"/>
</dbReference>
<keyword evidence="3" id="KW-0677">Repeat</keyword>
<protein>
    <submittedName>
        <fullName evidence="9">Zinc finger protein 26</fullName>
    </submittedName>
</protein>
<comment type="subcellular location">
    <subcellularLocation>
        <location evidence="1">Nucleus</location>
    </subcellularLocation>
</comment>
<reference evidence="9 10" key="1">
    <citation type="submission" date="2015-12" db="EMBL/GenBank/DDBJ databases">
        <title>The genome of Folsomia candida.</title>
        <authorList>
            <person name="Faddeeva A."/>
            <person name="Derks M.F."/>
            <person name="Anvar Y."/>
            <person name="Smit S."/>
            <person name="Van Straalen N."/>
            <person name="Roelofs D."/>
        </authorList>
    </citation>
    <scope>NUCLEOTIDE SEQUENCE [LARGE SCALE GENOMIC DNA]</scope>
    <source>
        <strain evidence="9 10">VU population</strain>
        <tissue evidence="9">Whole body</tissue>
    </source>
</reference>
<dbReference type="InterPro" id="IPR013087">
    <property type="entry name" value="Znf_C2H2_type"/>
</dbReference>
<evidence type="ECO:0000256" key="2">
    <source>
        <dbReference type="ARBA" id="ARBA00022723"/>
    </source>
</evidence>
<keyword evidence="10" id="KW-1185">Reference proteome</keyword>
<evidence type="ECO:0000256" key="4">
    <source>
        <dbReference type="ARBA" id="ARBA00022771"/>
    </source>
</evidence>
<dbReference type="GO" id="GO:0000981">
    <property type="term" value="F:DNA-binding transcription factor activity, RNA polymerase II-specific"/>
    <property type="evidence" value="ECO:0007669"/>
    <property type="project" value="TreeGrafter"/>
</dbReference>
<feature type="domain" description="C2H2-type" evidence="8">
    <location>
        <begin position="134"/>
        <end position="161"/>
    </location>
</feature>
<dbReference type="SUPFAM" id="SSF57667">
    <property type="entry name" value="beta-beta-alpha zinc fingers"/>
    <property type="match status" value="3"/>
</dbReference>
<dbReference type="PANTHER" id="PTHR24394">
    <property type="entry name" value="ZINC FINGER PROTEIN"/>
    <property type="match status" value="1"/>
</dbReference>
<dbReference type="OrthoDB" id="446168at2759"/>
<feature type="domain" description="C2H2-type" evidence="8">
    <location>
        <begin position="105"/>
        <end position="133"/>
    </location>
</feature>
<evidence type="ECO:0000259" key="8">
    <source>
        <dbReference type="PROSITE" id="PS50157"/>
    </source>
</evidence>
<dbReference type="Gene3D" id="3.30.160.60">
    <property type="entry name" value="Classic Zinc Finger"/>
    <property type="match status" value="3"/>
</dbReference>
<sequence>MEPLKTLIATSYSCGICGAILLNKASLKRHTETTHEGKSRYHCDSCGTGFETKSRLDLHCKGVCASHVDKEGKIIKTKCDFCSETFETKKQRLVHLKEEHKDKLYNCTECDKIFLYKIDRDRHVETVHKGRQDHVCDICEKKFGTVSNLNVHKKIHTATISAAELSEPQKSLQRYRDMRAAGGRTTSSGYPKMNASGLRLHKLQQCRVTLSEYIIPDVRIINTGQIHKSNYSYTSGEDDNEDIAYVNSGSRGPGQFRLYGYVWRDGETFQIVDVYIGMTALLAVETSRRKWALMVSGSEEGCTDRWLYEKGYFFCPEESFELPDFITDQEWIARHMKMFVRTEIGTICSFSCKTAYKKLRDFIPQLRHGLQQSNQKWLDPPSDLPEVLTLTKDEELEQLRNENKLLRLKLEFQSFKFDQLKRKAVKMEKEDKFGKNPDLSQKAKKIAKIENEEGTTVAEALIKLEKGCDY</sequence>
<dbReference type="InterPro" id="IPR036236">
    <property type="entry name" value="Znf_C2H2_sf"/>
</dbReference>
<evidence type="ECO:0000256" key="7">
    <source>
        <dbReference type="PROSITE-ProRule" id="PRU00042"/>
    </source>
</evidence>
<keyword evidence="2" id="KW-0479">Metal-binding</keyword>
<dbReference type="PROSITE" id="PS50157">
    <property type="entry name" value="ZINC_FINGER_C2H2_2"/>
    <property type="match status" value="4"/>
</dbReference>
<accession>A0A226EGB9</accession>
<dbReference type="AlphaFoldDB" id="A0A226EGB9"/>
<keyword evidence="5" id="KW-0862">Zinc</keyword>
<dbReference type="Proteomes" id="UP000198287">
    <property type="component" value="Unassembled WGS sequence"/>
</dbReference>
<name>A0A226EGB9_FOLCA</name>
<evidence type="ECO:0000313" key="10">
    <source>
        <dbReference type="Proteomes" id="UP000198287"/>
    </source>
</evidence>
<proteinExistence type="predicted"/>
<keyword evidence="4 7" id="KW-0863">Zinc-finger</keyword>
<dbReference type="Pfam" id="PF00096">
    <property type="entry name" value="zf-C2H2"/>
    <property type="match status" value="1"/>
</dbReference>
<keyword evidence="6" id="KW-0539">Nucleus</keyword>
<dbReference type="SMART" id="SM00355">
    <property type="entry name" value="ZnF_C2H2"/>
    <property type="match status" value="5"/>
</dbReference>
<gene>
    <name evidence="9" type="ORF">Fcan01_09436</name>
</gene>
<evidence type="ECO:0000313" key="9">
    <source>
        <dbReference type="EMBL" id="OXA56370.1"/>
    </source>
</evidence>